<dbReference type="EMBL" id="BART01016685">
    <property type="protein sequence ID" value="GAG84905.1"/>
    <property type="molecule type" value="Genomic_DNA"/>
</dbReference>
<protein>
    <submittedName>
        <fullName evidence="1">Uncharacterized protein</fullName>
    </submittedName>
</protein>
<organism evidence="1">
    <name type="scientific">marine sediment metagenome</name>
    <dbReference type="NCBI Taxonomy" id="412755"/>
    <lineage>
        <taxon>unclassified sequences</taxon>
        <taxon>metagenomes</taxon>
        <taxon>ecological metagenomes</taxon>
    </lineage>
</organism>
<accession>X1AQ65</accession>
<proteinExistence type="predicted"/>
<evidence type="ECO:0000313" key="1">
    <source>
        <dbReference type="EMBL" id="GAG84905.1"/>
    </source>
</evidence>
<comment type="caution">
    <text evidence="1">The sequence shown here is derived from an EMBL/GenBank/DDBJ whole genome shotgun (WGS) entry which is preliminary data.</text>
</comment>
<dbReference type="AlphaFoldDB" id="X1AQ65"/>
<feature type="non-terminal residue" evidence="1">
    <location>
        <position position="1"/>
    </location>
</feature>
<name>X1AQ65_9ZZZZ</name>
<sequence length="55" mass="6547">YDIDIEIEEKSQDNKLDKQLGDLNPRFFEELIKLDEAKDITYSNLANMFNFSIVY</sequence>
<reference evidence="1" key="1">
    <citation type="journal article" date="2014" name="Front. Microbiol.">
        <title>High frequency of phylogenetically diverse reductive dehalogenase-homologous genes in deep subseafloor sedimentary metagenomes.</title>
        <authorList>
            <person name="Kawai M."/>
            <person name="Futagami T."/>
            <person name="Toyoda A."/>
            <person name="Takaki Y."/>
            <person name="Nishi S."/>
            <person name="Hori S."/>
            <person name="Arai W."/>
            <person name="Tsubouchi T."/>
            <person name="Morono Y."/>
            <person name="Uchiyama I."/>
            <person name="Ito T."/>
            <person name="Fujiyama A."/>
            <person name="Inagaki F."/>
            <person name="Takami H."/>
        </authorList>
    </citation>
    <scope>NUCLEOTIDE SEQUENCE</scope>
    <source>
        <strain evidence="1">Expedition CK06-06</strain>
    </source>
</reference>
<gene>
    <name evidence="1" type="ORF">S01H4_32018</name>
</gene>